<gene>
    <name evidence="9" type="ORF">WR25_21358</name>
</gene>
<evidence type="ECO:0000256" key="7">
    <source>
        <dbReference type="ARBA" id="ARBA00035398"/>
    </source>
</evidence>
<name>A0A2A2KR20_9BILA</name>
<dbReference type="Pfam" id="PF10501">
    <property type="entry name" value="Ribosomal_L50"/>
    <property type="match status" value="1"/>
</dbReference>
<reference evidence="9 10" key="1">
    <citation type="journal article" date="2017" name="Curr. Biol.">
        <title>Genome architecture and evolution of a unichromosomal asexual nematode.</title>
        <authorList>
            <person name="Fradin H."/>
            <person name="Zegar C."/>
            <person name="Gutwein M."/>
            <person name="Lucas J."/>
            <person name="Kovtun M."/>
            <person name="Corcoran D."/>
            <person name="Baugh L.R."/>
            <person name="Kiontke K."/>
            <person name="Gunsalus K."/>
            <person name="Fitch D.H."/>
            <person name="Piano F."/>
        </authorList>
    </citation>
    <scope>NUCLEOTIDE SEQUENCE [LARGE SCALE GENOMIC DNA]</scope>
    <source>
        <strain evidence="9">PF1309</strain>
    </source>
</reference>
<dbReference type="Proteomes" id="UP000218231">
    <property type="component" value="Unassembled WGS sequence"/>
</dbReference>
<evidence type="ECO:0000256" key="3">
    <source>
        <dbReference type="ARBA" id="ARBA00022980"/>
    </source>
</evidence>
<keyword evidence="10" id="KW-1185">Reference proteome</keyword>
<evidence type="ECO:0000256" key="4">
    <source>
        <dbReference type="ARBA" id="ARBA00023128"/>
    </source>
</evidence>
<accession>A0A2A2KR20</accession>
<dbReference type="OrthoDB" id="9939609at2759"/>
<evidence type="ECO:0000256" key="2">
    <source>
        <dbReference type="ARBA" id="ARBA00008860"/>
    </source>
</evidence>
<protein>
    <recommendedName>
        <fullName evidence="6">Large ribosomal subunit protein mL50</fullName>
    </recommendedName>
    <alternativeName>
        <fullName evidence="7">39S ribosomal protein L50, mitochondrial</fullName>
    </alternativeName>
</protein>
<comment type="subcellular location">
    <subcellularLocation>
        <location evidence="1">Mitochondrion</location>
    </subcellularLocation>
</comment>
<dbReference type="STRING" id="2018661.A0A2A2KR20"/>
<dbReference type="PANTHER" id="PTHR31542:SF1">
    <property type="entry name" value="LARGE RIBOSOMAL SUBUNIT PROTEIN ML50"/>
    <property type="match status" value="1"/>
</dbReference>
<dbReference type="AlphaFoldDB" id="A0A2A2KR20"/>
<dbReference type="PANTHER" id="PTHR31542">
    <property type="entry name" value="39A RIBOSOMAL PROTEIN L50, MITOCHONDRIAL"/>
    <property type="match status" value="1"/>
</dbReference>
<evidence type="ECO:0000256" key="6">
    <source>
        <dbReference type="ARBA" id="ARBA00035183"/>
    </source>
</evidence>
<sequence>GMRNSLVRLVRKNWLTSMFGGGSKTTAVRKELSEAQREKLKSYTPSLTDDSKKGRAGKGTSVSSFVEESEQFLSDQFDKDQIRARGFLPYMYNYNPPKDIANTIEGVAKELLQESGKKFDSDSVRKFEFERDNELKFELISRVAEEVSHWPKNSHLVHFDTIEDVIQFYQQPIHNITHFQKMARAKNLPKNISILEDAVRFHPEDTHLWHGGVTAFPGQGGQVVTLRNKRLYREFRPKEEWYEYEEENFDYTPVDKGMPWDPEITKKMDSIGSKRYSLARKGFIGDSVTNTGYTVDLRDSPFKDQKKANKK</sequence>
<evidence type="ECO:0000256" key="8">
    <source>
        <dbReference type="SAM" id="MobiDB-lite"/>
    </source>
</evidence>
<evidence type="ECO:0000313" key="10">
    <source>
        <dbReference type="Proteomes" id="UP000218231"/>
    </source>
</evidence>
<feature type="non-terminal residue" evidence="9">
    <location>
        <position position="1"/>
    </location>
</feature>
<keyword evidence="3" id="KW-0689">Ribosomal protein</keyword>
<evidence type="ECO:0000256" key="1">
    <source>
        <dbReference type="ARBA" id="ARBA00004173"/>
    </source>
</evidence>
<evidence type="ECO:0000313" key="9">
    <source>
        <dbReference type="EMBL" id="PAV76348.1"/>
    </source>
</evidence>
<organism evidence="9 10">
    <name type="scientific">Diploscapter pachys</name>
    <dbReference type="NCBI Taxonomy" id="2018661"/>
    <lineage>
        <taxon>Eukaryota</taxon>
        <taxon>Metazoa</taxon>
        <taxon>Ecdysozoa</taxon>
        <taxon>Nematoda</taxon>
        <taxon>Chromadorea</taxon>
        <taxon>Rhabditida</taxon>
        <taxon>Rhabditina</taxon>
        <taxon>Rhabditomorpha</taxon>
        <taxon>Rhabditoidea</taxon>
        <taxon>Rhabditidae</taxon>
        <taxon>Diploscapter</taxon>
    </lineage>
</organism>
<dbReference type="GO" id="GO:0005762">
    <property type="term" value="C:mitochondrial large ribosomal subunit"/>
    <property type="evidence" value="ECO:0007669"/>
    <property type="project" value="TreeGrafter"/>
</dbReference>
<proteinExistence type="inferred from homology"/>
<dbReference type="InterPro" id="IPR018305">
    <property type="entry name" value="Ribosomal_m50"/>
</dbReference>
<keyword evidence="5" id="KW-0687">Ribonucleoprotein</keyword>
<comment type="caution">
    <text evidence="9">The sequence shown here is derived from an EMBL/GenBank/DDBJ whole genome shotgun (WGS) entry which is preliminary data.</text>
</comment>
<feature type="region of interest" description="Disordered" evidence="8">
    <location>
        <begin position="39"/>
        <end position="61"/>
    </location>
</feature>
<evidence type="ECO:0000256" key="5">
    <source>
        <dbReference type="ARBA" id="ARBA00023274"/>
    </source>
</evidence>
<keyword evidence="4" id="KW-0496">Mitochondrion</keyword>
<dbReference type="EMBL" id="LIAE01007905">
    <property type="protein sequence ID" value="PAV76348.1"/>
    <property type="molecule type" value="Genomic_DNA"/>
</dbReference>
<comment type="similarity">
    <text evidence="2">Belongs to the mitochondrion-specific ribosomal protein mL50 family.</text>
</comment>